<comment type="caution">
    <text evidence="9">The sequence shown here is derived from an EMBL/GenBank/DDBJ whole genome shotgun (WGS) entry which is preliminary data.</text>
</comment>
<reference evidence="9" key="1">
    <citation type="submission" date="2021-05" db="EMBL/GenBank/DDBJ databases">
        <title>A free-living protist that lacks canonical eukaryotic 1 DNA replication and segregation systems.</title>
        <authorList>
            <person name="Salas-Leiva D.E."/>
            <person name="Tromer E.C."/>
            <person name="Curtis B.A."/>
            <person name="Jerlstrom-Hultqvist J."/>
            <person name="Kolisko M."/>
            <person name="Yi Z."/>
            <person name="Salas-Leiva J.S."/>
            <person name="Gallot-Lavallee L."/>
            <person name="Kops G.J.P.L."/>
            <person name="Archibald J.M."/>
            <person name="Simpson A.G.B."/>
            <person name="Roger A.J."/>
        </authorList>
    </citation>
    <scope>NUCLEOTIDE SEQUENCE</scope>
    <source>
        <strain evidence="9">BICM</strain>
    </source>
</reference>
<evidence type="ECO:0000256" key="2">
    <source>
        <dbReference type="ARBA" id="ARBA00001947"/>
    </source>
</evidence>
<name>A0A8J6E1V1_9EUKA</name>
<keyword evidence="5" id="KW-0378">Hydrolase</keyword>
<keyword evidence="3" id="KW-0645">Protease</keyword>
<keyword evidence="10" id="KW-1185">Reference proteome</keyword>
<dbReference type="PANTHER" id="PTHR43501">
    <property type="entry name" value="CYTOSOL NON-SPECIFIC DIPEPTIDASE"/>
    <property type="match status" value="1"/>
</dbReference>
<dbReference type="FunFam" id="3.40.630.10:FF:000018">
    <property type="entry name" value="Aminoacyl-histidine dipeptidase PepD"/>
    <property type="match status" value="1"/>
</dbReference>
<evidence type="ECO:0000256" key="5">
    <source>
        <dbReference type="ARBA" id="ARBA00022801"/>
    </source>
</evidence>
<sequence>MYVPKTRSRPSRRSLNLLTTDAAKNVLKQLSELKESKDYNQTVWEIFLGLVETPRPSYHHTAVVEFCKKFAADHKLECRVDEADNVCITIPATPGYENVPVIGLQGHSDIVGVAESGFTHNFKTDPLVPRIHDMEGEKWVSATNTSLGADNGIAVAAGLAIALEKDLKHGPLELLITSDEEVGLLGAAALKDGFIKSVFVLNLDSEEELAICVGCAGGFVNHFHLPITREAHEGELVGMKLWNLTGGHTGVDIPLGRGNALLLSARILKACLPEGGRVVAVNGGQAHNAVPREIVSTVSLPAGTKAEFVKKVEALVDVIREEFRKTDPEIKLDWVDAEKMTPMSAESTAKFLNFALQLPFRVYRMSQAVEDLVQTSYAITISESKETEVVFTGSARSDAKAQLDAVYNELCGLCALAGVAAPEREDEYPGWPANADSYLLKVAEKKHVDVVGKKAAVYAIHAGLECGLLLSNCPCVRDAVSIGPEIRSPHSPSERLMIRTVGPFYEFVKAVITHIAEDKK</sequence>
<gene>
    <name evidence="9" type="ORF">J8273_5008</name>
</gene>
<dbReference type="NCBIfam" id="TIGR01893">
    <property type="entry name" value="aa-his-dipept"/>
    <property type="match status" value="1"/>
</dbReference>
<dbReference type="Proteomes" id="UP000717585">
    <property type="component" value="Unassembled WGS sequence"/>
</dbReference>
<dbReference type="GO" id="GO:0046872">
    <property type="term" value="F:metal ion binding"/>
    <property type="evidence" value="ECO:0007669"/>
    <property type="project" value="UniProtKB-KW"/>
</dbReference>
<dbReference type="EMBL" id="JAHDYR010000024">
    <property type="protein sequence ID" value="KAG9393521.1"/>
    <property type="molecule type" value="Genomic_DNA"/>
</dbReference>
<accession>A0A8J6E1V1</accession>
<organism evidence="9 10">
    <name type="scientific">Carpediemonas membranifera</name>
    <dbReference type="NCBI Taxonomy" id="201153"/>
    <lineage>
        <taxon>Eukaryota</taxon>
        <taxon>Metamonada</taxon>
        <taxon>Carpediemonas-like organisms</taxon>
        <taxon>Carpediemonas</taxon>
    </lineage>
</organism>
<dbReference type="GO" id="GO:0070573">
    <property type="term" value="F:metallodipeptidase activity"/>
    <property type="evidence" value="ECO:0007669"/>
    <property type="project" value="TreeGrafter"/>
</dbReference>
<comment type="cofactor">
    <cofactor evidence="2">
        <name>Zn(2+)</name>
        <dbReference type="ChEBI" id="CHEBI:29105"/>
    </cofactor>
</comment>
<dbReference type="GO" id="GO:0005829">
    <property type="term" value="C:cytosol"/>
    <property type="evidence" value="ECO:0007669"/>
    <property type="project" value="TreeGrafter"/>
</dbReference>
<dbReference type="PANTHER" id="PTHR43501:SF1">
    <property type="entry name" value="CYTOSOL NON-SPECIFIC DIPEPTIDASE"/>
    <property type="match status" value="1"/>
</dbReference>
<evidence type="ECO:0000256" key="6">
    <source>
        <dbReference type="ARBA" id="ARBA00022833"/>
    </source>
</evidence>
<evidence type="ECO:0000313" key="10">
    <source>
        <dbReference type="Proteomes" id="UP000717585"/>
    </source>
</evidence>
<keyword evidence="4" id="KW-0479">Metal-binding</keyword>
<dbReference type="OrthoDB" id="191370at2759"/>
<dbReference type="SUPFAM" id="SSF53187">
    <property type="entry name" value="Zn-dependent exopeptidases"/>
    <property type="match status" value="1"/>
</dbReference>
<evidence type="ECO:0000313" key="9">
    <source>
        <dbReference type="EMBL" id="KAG9393521.1"/>
    </source>
</evidence>
<proteinExistence type="predicted"/>
<dbReference type="FunFam" id="3.40.630.10:FF:000015">
    <property type="entry name" value="Aminoacyl-histidine dipeptidase PepD"/>
    <property type="match status" value="1"/>
</dbReference>
<dbReference type="PRINTS" id="PR00934">
    <property type="entry name" value="XHISDIPTASE"/>
</dbReference>
<keyword evidence="6" id="KW-0862">Zinc</keyword>
<dbReference type="InterPro" id="IPR001160">
    <property type="entry name" value="Peptidase_M20C"/>
</dbReference>
<evidence type="ECO:0000256" key="1">
    <source>
        <dbReference type="ARBA" id="ARBA00001941"/>
    </source>
</evidence>
<evidence type="ECO:0000256" key="4">
    <source>
        <dbReference type="ARBA" id="ARBA00022723"/>
    </source>
</evidence>
<dbReference type="Gene3D" id="3.40.630.10">
    <property type="entry name" value="Zn peptidases"/>
    <property type="match status" value="2"/>
</dbReference>
<protein>
    <submittedName>
        <fullName evidence="9">Peptidase M20</fullName>
    </submittedName>
</protein>
<dbReference type="InterPro" id="IPR002933">
    <property type="entry name" value="Peptidase_M20"/>
</dbReference>
<keyword evidence="7" id="KW-0482">Metalloprotease</keyword>
<dbReference type="GO" id="GO:0006508">
    <property type="term" value="P:proteolysis"/>
    <property type="evidence" value="ECO:0007669"/>
    <property type="project" value="UniProtKB-KW"/>
</dbReference>
<dbReference type="AlphaFoldDB" id="A0A8J6E1V1"/>
<dbReference type="PIRSF" id="PIRSF016599">
    <property type="entry name" value="Xaa-His_dipept"/>
    <property type="match status" value="1"/>
</dbReference>
<dbReference type="Pfam" id="PF01546">
    <property type="entry name" value="Peptidase_M20"/>
    <property type="match status" value="1"/>
</dbReference>
<evidence type="ECO:0000256" key="7">
    <source>
        <dbReference type="ARBA" id="ARBA00023049"/>
    </source>
</evidence>
<keyword evidence="8" id="KW-0170">Cobalt</keyword>
<evidence type="ECO:0000256" key="8">
    <source>
        <dbReference type="ARBA" id="ARBA00023285"/>
    </source>
</evidence>
<comment type="cofactor">
    <cofactor evidence="1">
        <name>Co(2+)</name>
        <dbReference type="ChEBI" id="CHEBI:48828"/>
    </cofactor>
</comment>
<evidence type="ECO:0000256" key="3">
    <source>
        <dbReference type="ARBA" id="ARBA00022670"/>
    </source>
</evidence>